<keyword evidence="2 6" id="KW-0812">Transmembrane</keyword>
<evidence type="ECO:0000313" key="7">
    <source>
        <dbReference type="EMBL" id="EGN97185.1"/>
    </source>
</evidence>
<dbReference type="GO" id="GO:0000287">
    <property type="term" value="F:magnesium ion binding"/>
    <property type="evidence" value="ECO:0007669"/>
    <property type="project" value="TreeGrafter"/>
</dbReference>
<keyword evidence="4 6" id="KW-0472">Membrane</keyword>
<dbReference type="OMA" id="HARIMAT"/>
<dbReference type="PANTHER" id="PTHR46494">
    <property type="entry name" value="CORA FAMILY METAL ION TRANSPORTER (EUROFUNG)"/>
    <property type="match status" value="1"/>
</dbReference>
<dbReference type="EMBL" id="GL945482">
    <property type="protein sequence ID" value="EGN97185.1"/>
    <property type="molecule type" value="Genomic_DNA"/>
</dbReference>
<gene>
    <name evidence="7" type="ORF">SERLA73DRAFT_92216</name>
</gene>
<feature type="transmembrane region" description="Helical" evidence="6">
    <location>
        <begin position="514"/>
        <end position="535"/>
    </location>
</feature>
<keyword evidence="3 6" id="KW-1133">Transmembrane helix</keyword>
<dbReference type="PANTHER" id="PTHR46494:SF1">
    <property type="entry name" value="CORA FAMILY METAL ION TRANSPORTER (EUROFUNG)"/>
    <property type="match status" value="1"/>
</dbReference>
<dbReference type="GO" id="GO:0005886">
    <property type="term" value="C:plasma membrane"/>
    <property type="evidence" value="ECO:0007669"/>
    <property type="project" value="UniProtKB-SubCell"/>
</dbReference>
<dbReference type="AlphaFoldDB" id="F8Q1X4"/>
<reference evidence="8" key="1">
    <citation type="journal article" date="2011" name="Science">
        <title>The plant cell wall-decomposing machinery underlies the functional diversity of forest fungi.</title>
        <authorList>
            <person name="Eastwood D.C."/>
            <person name="Floudas D."/>
            <person name="Binder M."/>
            <person name="Majcherczyk A."/>
            <person name="Schneider P."/>
            <person name="Aerts A."/>
            <person name="Asiegbu F.O."/>
            <person name="Baker S.E."/>
            <person name="Barry K."/>
            <person name="Bendiksby M."/>
            <person name="Blumentritt M."/>
            <person name="Coutinho P.M."/>
            <person name="Cullen D."/>
            <person name="de Vries R.P."/>
            <person name="Gathman A."/>
            <person name="Goodell B."/>
            <person name="Henrissat B."/>
            <person name="Ihrmark K."/>
            <person name="Kauserud H."/>
            <person name="Kohler A."/>
            <person name="LaButti K."/>
            <person name="Lapidus A."/>
            <person name="Lavin J.L."/>
            <person name="Lee Y.-H."/>
            <person name="Lindquist E."/>
            <person name="Lilly W."/>
            <person name="Lucas S."/>
            <person name="Morin E."/>
            <person name="Murat C."/>
            <person name="Oguiza J.A."/>
            <person name="Park J."/>
            <person name="Pisabarro A.G."/>
            <person name="Riley R."/>
            <person name="Rosling A."/>
            <person name="Salamov A."/>
            <person name="Schmidt O."/>
            <person name="Schmutz J."/>
            <person name="Skrede I."/>
            <person name="Stenlid J."/>
            <person name="Wiebenga A."/>
            <person name="Xie X."/>
            <person name="Kuees U."/>
            <person name="Hibbett D.S."/>
            <person name="Hoffmeister D."/>
            <person name="Hoegberg N."/>
            <person name="Martin F."/>
            <person name="Grigoriev I.V."/>
            <person name="Watkinson S.C."/>
        </authorList>
    </citation>
    <scope>NUCLEOTIDE SEQUENCE [LARGE SCALE GENOMIC DNA]</scope>
    <source>
        <strain evidence="8">strain S7.3</strain>
    </source>
</reference>
<feature type="region of interest" description="Disordered" evidence="5">
    <location>
        <begin position="1"/>
        <end position="35"/>
    </location>
</feature>
<dbReference type="Proteomes" id="UP000008063">
    <property type="component" value="Unassembled WGS sequence"/>
</dbReference>
<dbReference type="OrthoDB" id="3231000at2759"/>
<evidence type="ECO:0000313" key="8">
    <source>
        <dbReference type="Proteomes" id="UP000008063"/>
    </source>
</evidence>
<evidence type="ECO:0000256" key="2">
    <source>
        <dbReference type="ARBA" id="ARBA00022692"/>
    </source>
</evidence>
<evidence type="ECO:0000256" key="6">
    <source>
        <dbReference type="SAM" id="Phobius"/>
    </source>
</evidence>
<protein>
    <submittedName>
        <fullName evidence="7">Uncharacterized protein</fullName>
    </submittedName>
</protein>
<comment type="subcellular location">
    <subcellularLocation>
        <location evidence="1">Cell membrane</location>
        <topology evidence="1">Multi-pass membrane protein</topology>
    </subcellularLocation>
</comment>
<evidence type="ECO:0000256" key="5">
    <source>
        <dbReference type="SAM" id="MobiDB-lite"/>
    </source>
</evidence>
<keyword evidence="8" id="KW-1185">Reference proteome</keyword>
<accession>F8Q1X4</accession>
<proteinExistence type="predicted"/>
<dbReference type="HOGENOM" id="CLU_018401_0_0_1"/>
<evidence type="ECO:0000256" key="4">
    <source>
        <dbReference type="ARBA" id="ARBA00023136"/>
    </source>
</evidence>
<dbReference type="InParanoid" id="F8Q1X4"/>
<dbReference type="GO" id="GO:0050897">
    <property type="term" value="F:cobalt ion binding"/>
    <property type="evidence" value="ECO:0007669"/>
    <property type="project" value="TreeGrafter"/>
</dbReference>
<sequence length="593" mass="67582">MSLLHLPLTNRSHRMASPRSSIHTTRPAASSAWEMPGRTPAPMYRHAMPSGPWPWMDFNVDLKSGQQSKETHYDQSWKGYPQSIFPNWTPEQVARSEMLTQCQNRQSGCCTIYNVDVKDNGSFVVGQAERFEVSSTNGEEVWKSFQAERPKGTRVRALFVDKMTVPILRMLGTKYTIEPFFFSSSTNWIPSRYQEEVKPKEGDHITITLPFIRAVQCPPSQSATAPSTTSTYPNFTKTYPSRVSLDAHQIIDTQSPLFLRSSRHILMLDLLSLHMVRSKDTSTIISYHSDSDSHRTGAERMNGLLYSIGQSVYWQKIFSKTSDPTFVLLSMLWYALYAWDESFEILYAHINILESSVITTNEMHLTRELHIIQAHLLFYATLLQDFIKSVMFVLETPHPATEADLPDGKGRQEQQDSKDLLKKECSNLLSAIDRLEGIRDMHSKRLQNVMNLAFATVNIDDSKQMKELTQAALRDSTAMKQISYLTMIFLPASFTGTVFGMNVKEINSGSYETLAHYAITTVLLTLTTVWIVVALQSASHFHGPGPDKGVWIRLCWPVRVSLRKWREYNQRRAAKINSQNKKQDLEKGSITDD</sequence>
<dbReference type="STRING" id="936435.F8Q1X4"/>
<dbReference type="eggNOG" id="ENOG502RJY5">
    <property type="taxonomic scope" value="Eukaryota"/>
</dbReference>
<organism evidence="8">
    <name type="scientific">Serpula lacrymans var. lacrymans (strain S7.3)</name>
    <name type="common">Dry rot fungus</name>
    <dbReference type="NCBI Taxonomy" id="936435"/>
    <lineage>
        <taxon>Eukaryota</taxon>
        <taxon>Fungi</taxon>
        <taxon>Dikarya</taxon>
        <taxon>Basidiomycota</taxon>
        <taxon>Agaricomycotina</taxon>
        <taxon>Agaricomycetes</taxon>
        <taxon>Agaricomycetidae</taxon>
        <taxon>Boletales</taxon>
        <taxon>Coniophorineae</taxon>
        <taxon>Serpulaceae</taxon>
        <taxon>Serpula</taxon>
    </lineage>
</organism>
<dbReference type="GO" id="GO:0015095">
    <property type="term" value="F:magnesium ion transmembrane transporter activity"/>
    <property type="evidence" value="ECO:0007669"/>
    <property type="project" value="TreeGrafter"/>
</dbReference>
<dbReference type="InterPro" id="IPR045863">
    <property type="entry name" value="CorA_TM1_TM2"/>
</dbReference>
<feature type="compositionally biased region" description="Polar residues" evidence="5">
    <location>
        <begin position="18"/>
        <end position="28"/>
    </location>
</feature>
<dbReference type="GO" id="GO:0015087">
    <property type="term" value="F:cobalt ion transmembrane transporter activity"/>
    <property type="evidence" value="ECO:0007669"/>
    <property type="project" value="TreeGrafter"/>
</dbReference>
<dbReference type="Gene3D" id="1.20.58.340">
    <property type="entry name" value="Magnesium transport protein CorA, transmembrane region"/>
    <property type="match status" value="1"/>
</dbReference>
<name>F8Q1X4_SERL3</name>
<feature type="transmembrane region" description="Helical" evidence="6">
    <location>
        <begin position="482"/>
        <end position="502"/>
    </location>
</feature>
<dbReference type="SUPFAM" id="SSF144083">
    <property type="entry name" value="Magnesium transport protein CorA, transmembrane region"/>
    <property type="match status" value="1"/>
</dbReference>
<evidence type="ECO:0000256" key="3">
    <source>
        <dbReference type="ARBA" id="ARBA00022989"/>
    </source>
</evidence>
<evidence type="ECO:0000256" key="1">
    <source>
        <dbReference type="ARBA" id="ARBA00004651"/>
    </source>
</evidence>